<dbReference type="PANTHER" id="PTHR31793:SF37">
    <property type="entry name" value="ACYL-COA THIOESTER HYDROLASE YBGC"/>
    <property type="match status" value="1"/>
</dbReference>
<dbReference type="RefSeq" id="WP_099094279.1">
    <property type="nucleotide sequence ID" value="NZ_PDNU01000003.1"/>
</dbReference>
<dbReference type="OrthoDB" id="9808429at2"/>
<evidence type="ECO:0000313" key="4">
    <source>
        <dbReference type="Proteomes" id="UP000223527"/>
    </source>
</evidence>
<dbReference type="CDD" id="cd00586">
    <property type="entry name" value="4HBT"/>
    <property type="match status" value="1"/>
</dbReference>
<evidence type="ECO:0000256" key="1">
    <source>
        <dbReference type="ARBA" id="ARBA00005953"/>
    </source>
</evidence>
<organism evidence="3 4">
    <name type="scientific">Teichococcus rhizosphaerae</name>
    <dbReference type="NCBI Taxonomy" id="1335062"/>
    <lineage>
        <taxon>Bacteria</taxon>
        <taxon>Pseudomonadati</taxon>
        <taxon>Pseudomonadota</taxon>
        <taxon>Alphaproteobacteria</taxon>
        <taxon>Acetobacterales</taxon>
        <taxon>Roseomonadaceae</taxon>
        <taxon>Roseomonas</taxon>
    </lineage>
</organism>
<dbReference type="PIRSF" id="PIRSF003230">
    <property type="entry name" value="YbgC"/>
    <property type="match status" value="1"/>
</dbReference>
<evidence type="ECO:0000313" key="3">
    <source>
        <dbReference type="EMBL" id="PHK96549.1"/>
    </source>
</evidence>
<keyword evidence="2" id="KW-0378">Hydrolase</keyword>
<dbReference type="Pfam" id="PF13279">
    <property type="entry name" value="4HBT_2"/>
    <property type="match status" value="1"/>
</dbReference>
<reference evidence="3 4" key="1">
    <citation type="submission" date="2017-10" db="EMBL/GenBank/DDBJ databases">
        <authorList>
            <person name="Banno H."/>
            <person name="Chua N.-H."/>
        </authorList>
    </citation>
    <scope>NUCLEOTIDE SEQUENCE [LARGE SCALE GENOMIC DNA]</scope>
    <source>
        <strain evidence="3 4">YW11</strain>
    </source>
</reference>
<protein>
    <submittedName>
        <fullName evidence="3">4-hydroxybenzoyl-CoA thioesterase</fullName>
    </submittedName>
</protein>
<comment type="caution">
    <text evidence="3">The sequence shown here is derived from an EMBL/GenBank/DDBJ whole genome shotgun (WGS) entry which is preliminary data.</text>
</comment>
<dbReference type="InterPro" id="IPR008272">
    <property type="entry name" value="HB-CoA_thioesterase_AS"/>
</dbReference>
<name>A0A2C7AEQ7_9PROT</name>
<dbReference type="NCBIfam" id="TIGR00051">
    <property type="entry name" value="YbgC/FadM family acyl-CoA thioesterase"/>
    <property type="match status" value="1"/>
</dbReference>
<comment type="similarity">
    <text evidence="1">Belongs to the 4-hydroxybenzoyl-CoA thioesterase family.</text>
</comment>
<dbReference type="PANTHER" id="PTHR31793">
    <property type="entry name" value="4-HYDROXYBENZOYL-COA THIOESTERASE FAMILY MEMBER"/>
    <property type="match status" value="1"/>
</dbReference>
<keyword evidence="4" id="KW-1185">Reference proteome</keyword>
<gene>
    <name evidence="3" type="ORF">CR162_04285</name>
</gene>
<sequence>MSWPHRLPVRVYFEDTDAGGIVYHATYLRWAERGRTESLRAINLPHQLLIARYSSMLVVRRVEVEYVAPARLDDSLIVETRVRRFRGASVDLAQDVIGEGGGVKARLQVGLVCVRAGDMRPQLIPEPWRGVFRQAAQAGCPASGPADEPAG</sequence>
<dbReference type="PROSITE" id="PS01328">
    <property type="entry name" value="4HBCOA_THIOESTERASE"/>
    <property type="match status" value="1"/>
</dbReference>
<dbReference type="SUPFAM" id="SSF54637">
    <property type="entry name" value="Thioesterase/thiol ester dehydrase-isomerase"/>
    <property type="match status" value="1"/>
</dbReference>
<dbReference type="EMBL" id="PDNU01000003">
    <property type="protein sequence ID" value="PHK96549.1"/>
    <property type="molecule type" value="Genomic_DNA"/>
</dbReference>
<dbReference type="Gene3D" id="3.10.129.10">
    <property type="entry name" value="Hotdog Thioesterase"/>
    <property type="match status" value="1"/>
</dbReference>
<dbReference type="InterPro" id="IPR029069">
    <property type="entry name" value="HotDog_dom_sf"/>
</dbReference>
<dbReference type="InterPro" id="IPR050563">
    <property type="entry name" value="4-hydroxybenzoyl-CoA_TE"/>
</dbReference>
<dbReference type="GO" id="GO:0047617">
    <property type="term" value="F:fatty acyl-CoA hydrolase activity"/>
    <property type="evidence" value="ECO:0007669"/>
    <property type="project" value="TreeGrafter"/>
</dbReference>
<dbReference type="FunFam" id="3.10.129.10:FF:000004">
    <property type="entry name" value="Tol-pal system-associated acyl-CoA thioesterase"/>
    <property type="match status" value="1"/>
</dbReference>
<evidence type="ECO:0000256" key="2">
    <source>
        <dbReference type="ARBA" id="ARBA00022801"/>
    </source>
</evidence>
<proteinExistence type="inferred from homology"/>
<dbReference type="InterPro" id="IPR006684">
    <property type="entry name" value="YbgC/YbaW"/>
</dbReference>
<dbReference type="AlphaFoldDB" id="A0A2C7AEQ7"/>
<accession>A0A2C7AEQ7</accession>
<dbReference type="Proteomes" id="UP000223527">
    <property type="component" value="Unassembled WGS sequence"/>
</dbReference>